<evidence type="ECO:0000313" key="1">
    <source>
        <dbReference type="EMBL" id="SCO90075.1"/>
    </source>
</evidence>
<dbReference type="VEuPathDB" id="FungiDB:FOXG_02547"/>
<reference evidence="2" key="1">
    <citation type="submission" date="2016-09" db="EMBL/GenBank/DDBJ databases">
        <authorList>
            <person name="Guldener U."/>
        </authorList>
    </citation>
    <scope>NUCLEOTIDE SEQUENCE [LARGE SCALE GENOMIC DNA]</scope>
    <source>
        <strain evidence="2">V64-1</strain>
    </source>
</reference>
<accession>A0A2H3TQX2</accession>
<protein>
    <submittedName>
        <fullName evidence="1">Uncharacterized protein</fullName>
    </submittedName>
</protein>
<dbReference type="Proteomes" id="UP000219369">
    <property type="component" value="Unassembled WGS sequence"/>
</dbReference>
<proteinExistence type="predicted"/>
<dbReference type="VEuPathDB" id="FungiDB:FOC1_g10004506"/>
<name>A0A2H3TQX2_FUSOX</name>
<sequence>MTFCLKSVVDIASGIADHIAHAVEHAVEILRNGAAGVWHFAVKLAGQVHHAVLSTVDAVVGAVEWMFHAVETAIEDIIQFLKLLFEWDNIKQTKNIICNLTKLRVTGQIEDLSAAWTTFNCDITSLGSIIDQALVDLESGLDCDNSCRR</sequence>
<dbReference type="OrthoDB" id="5104438at2759"/>
<evidence type="ECO:0000313" key="2">
    <source>
        <dbReference type="Proteomes" id="UP000219369"/>
    </source>
</evidence>
<gene>
    <name evidence="1" type="ORF">FRV6_14203</name>
</gene>
<dbReference type="AlphaFoldDB" id="A0A2H3TQX2"/>
<dbReference type="VEuPathDB" id="FungiDB:HZS61_010424"/>
<dbReference type="VEuPathDB" id="FungiDB:FOMG_16118"/>
<dbReference type="EMBL" id="FMJY01000008">
    <property type="protein sequence ID" value="SCO90075.1"/>
    <property type="molecule type" value="Genomic_DNA"/>
</dbReference>
<organism evidence="1 2">
    <name type="scientific">Fusarium oxysporum</name>
    <name type="common">Fusarium vascular wilt</name>
    <dbReference type="NCBI Taxonomy" id="5507"/>
    <lineage>
        <taxon>Eukaryota</taxon>
        <taxon>Fungi</taxon>
        <taxon>Dikarya</taxon>
        <taxon>Ascomycota</taxon>
        <taxon>Pezizomycotina</taxon>
        <taxon>Sordariomycetes</taxon>
        <taxon>Hypocreomycetidae</taxon>
        <taxon>Hypocreales</taxon>
        <taxon>Nectriaceae</taxon>
        <taxon>Fusarium</taxon>
        <taxon>Fusarium oxysporum species complex</taxon>
    </lineage>
</organism>